<dbReference type="KEGG" id="aee:IM676_05415"/>
<evidence type="ECO:0000256" key="4">
    <source>
        <dbReference type="ARBA" id="ARBA00022989"/>
    </source>
</evidence>
<dbReference type="InterPro" id="IPR058982">
    <property type="entry name" value="Beta-barrel_AprE"/>
</dbReference>
<organism evidence="8 9">
    <name type="scientific">Anabaenopsis elenkinii CCIBt3563</name>
    <dbReference type="NCBI Taxonomy" id="2779889"/>
    <lineage>
        <taxon>Bacteria</taxon>
        <taxon>Bacillati</taxon>
        <taxon>Cyanobacteriota</taxon>
        <taxon>Cyanophyceae</taxon>
        <taxon>Nostocales</taxon>
        <taxon>Nodulariaceae</taxon>
        <taxon>Anabaenopsis</taxon>
    </lineage>
</organism>
<evidence type="ECO:0000256" key="5">
    <source>
        <dbReference type="ARBA" id="ARBA00023136"/>
    </source>
</evidence>
<sequence>MSYASSNSSSALLKQEEDDYKVYIQPQEETTTSHESIPEGNTQDLYYGTEELLDALPKVWTRGVLYVLVGFGALALPWATLSRVDETGSARGRIEPQGATQKLDSQAVGNVTAVKVAEGDTVKVGQVLLELDSEILQTELQQAEAKLSALLNQETQFDVLRNQLQLTLSIQKQQNQFQALEKMSQVNQAKQNLGYKQSIYNLQRLERQALLSQVQQQVKTAENEQHSAYERLSIDARQVQRFEQLLNDGAVPLNQVDQVKKEEQESRRIYTRAESDVKQAQLRLTEEMSRYEATMNQLQSDIERAKLQLQGEENSYQSLLQTGKLAVLKYQEQLQNLEKQVASLQLEITQTQSKIRSLNLQMQQRVVRSPVDGVIFELPVSKPGEVVQVGQRIADIAPENTDIILKAHMPVEDSGFLNVGMPVKVKFDAYSFQEYGIVQGRVSRISPNSKMAQTPQGNIETYELEITLEQNYIQKDGERIPLTPGQTANAEVIVRQRRVIDFVLDPFKKLHKNGLEL</sequence>
<gene>
    <name evidence="8" type="ORF">IM676_05415</name>
</gene>
<dbReference type="Gene3D" id="2.40.30.170">
    <property type="match status" value="1"/>
</dbReference>
<comment type="similarity">
    <text evidence="2">Belongs to the membrane fusion protein (MFP) (TC 8.A.1) family.</text>
</comment>
<keyword evidence="5" id="KW-0472">Membrane</keyword>
<keyword evidence="6" id="KW-0175">Coiled coil</keyword>
<dbReference type="Pfam" id="PF26002">
    <property type="entry name" value="Beta-barrel_AprE"/>
    <property type="match status" value="1"/>
</dbReference>
<evidence type="ECO:0000313" key="9">
    <source>
        <dbReference type="Proteomes" id="UP000593846"/>
    </source>
</evidence>
<accession>A0A7S6U6J3</accession>
<evidence type="ECO:0000259" key="7">
    <source>
        <dbReference type="Pfam" id="PF26002"/>
    </source>
</evidence>
<dbReference type="Gene3D" id="2.40.50.100">
    <property type="match status" value="1"/>
</dbReference>
<comment type="subcellular location">
    <subcellularLocation>
        <location evidence="1">Membrane</location>
        <topology evidence="1">Single-pass membrane protein</topology>
    </subcellularLocation>
</comment>
<feature type="domain" description="AprE-like beta-barrel" evidence="7">
    <location>
        <begin position="404"/>
        <end position="493"/>
    </location>
</feature>
<dbReference type="PANTHER" id="PTHR30386">
    <property type="entry name" value="MEMBRANE FUSION SUBUNIT OF EMRAB-TOLC MULTIDRUG EFFLUX PUMP"/>
    <property type="match status" value="1"/>
</dbReference>
<dbReference type="RefSeq" id="WP_200989275.1">
    <property type="nucleotide sequence ID" value="NZ_CP063311.1"/>
</dbReference>
<protein>
    <submittedName>
        <fullName evidence="8">HlyD family efflux transporter periplasmic adaptor subunit</fullName>
    </submittedName>
</protein>
<keyword evidence="4" id="KW-1133">Transmembrane helix</keyword>
<evidence type="ECO:0000256" key="3">
    <source>
        <dbReference type="ARBA" id="ARBA00022692"/>
    </source>
</evidence>
<dbReference type="PANTHER" id="PTHR30386:SF26">
    <property type="entry name" value="TRANSPORT PROTEIN COMB"/>
    <property type="match status" value="1"/>
</dbReference>
<reference evidence="9" key="1">
    <citation type="submission" date="2020-10" db="EMBL/GenBank/DDBJ databases">
        <title>Genome-based taxonomic classification of the species Anabaenopsis elenkinii.</title>
        <authorList>
            <person name="Delbaje E."/>
            <person name="Andreote A.P.D."/>
            <person name="Pellegrinetti T.A."/>
            <person name="Cruz R.B."/>
            <person name="Branco L.H.Z."/>
            <person name="Fiore M.F."/>
        </authorList>
    </citation>
    <scope>NUCLEOTIDE SEQUENCE [LARGE SCALE GENOMIC DNA]</scope>
    <source>
        <strain evidence="9">CCIBt3563</strain>
    </source>
</reference>
<feature type="coiled-coil region" evidence="6">
    <location>
        <begin position="126"/>
        <end position="153"/>
    </location>
</feature>
<dbReference type="SUPFAM" id="SSF111369">
    <property type="entry name" value="HlyD-like secretion proteins"/>
    <property type="match status" value="1"/>
</dbReference>
<dbReference type="EMBL" id="CP063311">
    <property type="protein sequence ID" value="QOV23729.1"/>
    <property type="molecule type" value="Genomic_DNA"/>
</dbReference>
<dbReference type="InterPro" id="IPR050739">
    <property type="entry name" value="MFP"/>
</dbReference>
<dbReference type="GO" id="GO:0016020">
    <property type="term" value="C:membrane"/>
    <property type="evidence" value="ECO:0007669"/>
    <property type="project" value="UniProtKB-SubCell"/>
</dbReference>
<keyword evidence="3" id="KW-0812">Transmembrane</keyword>
<name>A0A7S6U6J3_9CYAN</name>
<evidence type="ECO:0000256" key="1">
    <source>
        <dbReference type="ARBA" id="ARBA00004167"/>
    </source>
</evidence>
<evidence type="ECO:0000256" key="6">
    <source>
        <dbReference type="SAM" id="Coils"/>
    </source>
</evidence>
<dbReference type="Proteomes" id="UP000593846">
    <property type="component" value="Chromosome"/>
</dbReference>
<feature type="coiled-coil region" evidence="6">
    <location>
        <begin position="281"/>
        <end position="361"/>
    </location>
</feature>
<proteinExistence type="inferred from homology"/>
<dbReference type="AlphaFoldDB" id="A0A7S6U6J3"/>
<dbReference type="PRINTS" id="PR01490">
    <property type="entry name" value="RTXTOXIND"/>
</dbReference>
<evidence type="ECO:0000313" key="8">
    <source>
        <dbReference type="EMBL" id="QOV23729.1"/>
    </source>
</evidence>
<evidence type="ECO:0000256" key="2">
    <source>
        <dbReference type="ARBA" id="ARBA00009477"/>
    </source>
</evidence>
<keyword evidence="9" id="KW-1185">Reference proteome</keyword>